<dbReference type="STRING" id="68231.AQJ30_27510"/>
<evidence type="ECO:0000256" key="1">
    <source>
        <dbReference type="SAM" id="MobiDB-lite"/>
    </source>
</evidence>
<organism evidence="2 3">
    <name type="scientific">Streptomyces longwoodensis</name>
    <dbReference type="NCBI Taxonomy" id="68231"/>
    <lineage>
        <taxon>Bacteria</taxon>
        <taxon>Bacillati</taxon>
        <taxon>Actinomycetota</taxon>
        <taxon>Actinomycetes</taxon>
        <taxon>Kitasatosporales</taxon>
        <taxon>Streptomycetaceae</taxon>
        <taxon>Streptomyces</taxon>
    </lineage>
</organism>
<protein>
    <submittedName>
        <fullName evidence="2">Holin</fullName>
    </submittedName>
</protein>
<feature type="compositionally biased region" description="Polar residues" evidence="1">
    <location>
        <begin position="27"/>
        <end position="37"/>
    </location>
</feature>
<gene>
    <name evidence="2" type="ORF">AQJ30_27510</name>
</gene>
<evidence type="ECO:0000313" key="3">
    <source>
        <dbReference type="Proteomes" id="UP000053271"/>
    </source>
</evidence>
<proteinExistence type="predicted"/>
<accession>A0A124HQC5</accession>
<reference evidence="2 3" key="1">
    <citation type="submission" date="2015-10" db="EMBL/GenBank/DDBJ databases">
        <title>Draft genome sequence of Streptomyces longwoodensis DSM 41677, type strain for the species Streptomyces longwoodensis.</title>
        <authorList>
            <person name="Ruckert C."/>
            <person name="Winkler A."/>
            <person name="Kalinowski J."/>
            <person name="Kampfer P."/>
            <person name="Glaeser S."/>
        </authorList>
    </citation>
    <scope>NUCLEOTIDE SEQUENCE [LARGE SCALE GENOMIC DNA]</scope>
    <source>
        <strain evidence="2 3">DSM 41677</strain>
    </source>
</reference>
<name>A0A124HQC5_9ACTN</name>
<feature type="compositionally biased region" description="Basic and acidic residues" evidence="1">
    <location>
        <begin position="80"/>
        <end position="91"/>
    </location>
</feature>
<feature type="region of interest" description="Disordered" evidence="1">
    <location>
        <begin position="17"/>
        <end position="54"/>
    </location>
</feature>
<feature type="region of interest" description="Disordered" evidence="1">
    <location>
        <begin position="67"/>
        <end position="127"/>
    </location>
</feature>
<dbReference type="Proteomes" id="UP000053271">
    <property type="component" value="Unassembled WGS sequence"/>
</dbReference>
<dbReference type="EMBL" id="LMWS01000035">
    <property type="protein sequence ID" value="KUN34932.1"/>
    <property type="molecule type" value="Genomic_DNA"/>
</dbReference>
<dbReference type="GeneID" id="91428324"/>
<dbReference type="AlphaFoldDB" id="A0A124HQC5"/>
<sequence>MARRRALTVCSVSGCPELTPAGRCAQHRQQAEQQRGTARQRGYDSDHEQRFRRPVLQRDPTCVCTDERHGHGSPCGQPSKHADHHPLDRRALTAAGLDPNDPRHGRGLCGPCHSRSTAREQPGGWNR</sequence>
<evidence type="ECO:0000313" key="2">
    <source>
        <dbReference type="EMBL" id="KUN34932.1"/>
    </source>
</evidence>
<dbReference type="RefSeq" id="WP_067239775.1">
    <property type="nucleotide sequence ID" value="NZ_KQ948560.1"/>
</dbReference>
<keyword evidence="3" id="KW-1185">Reference proteome</keyword>
<feature type="compositionally biased region" description="Basic and acidic residues" evidence="1">
    <location>
        <begin position="41"/>
        <end position="51"/>
    </location>
</feature>
<comment type="caution">
    <text evidence="2">The sequence shown here is derived from an EMBL/GenBank/DDBJ whole genome shotgun (WGS) entry which is preliminary data.</text>
</comment>